<accession>A0A268HEW3</accession>
<dbReference type="Proteomes" id="UP000216475">
    <property type="component" value="Unassembled WGS sequence"/>
</dbReference>
<dbReference type="GO" id="GO:0016787">
    <property type="term" value="F:hydrolase activity"/>
    <property type="evidence" value="ECO:0007669"/>
    <property type="project" value="UniProtKB-KW"/>
</dbReference>
<keyword evidence="1" id="KW-0378">Hydrolase</keyword>
<evidence type="ECO:0000313" key="2">
    <source>
        <dbReference type="Proteomes" id="UP000216475"/>
    </source>
</evidence>
<evidence type="ECO:0000313" key="1">
    <source>
        <dbReference type="EMBL" id="PAE08398.1"/>
    </source>
</evidence>
<protein>
    <submittedName>
        <fullName evidence="1">Phosphoribosyl-ATP pyrophosphohydrolase</fullName>
    </submittedName>
</protein>
<dbReference type="CDD" id="cd11532">
    <property type="entry name" value="NTP-PPase_COG4997"/>
    <property type="match status" value="1"/>
</dbReference>
<dbReference type="AlphaFoldDB" id="A0A268HEW3"/>
<dbReference type="SUPFAM" id="SSF101386">
    <property type="entry name" value="all-alpha NTP pyrophosphatases"/>
    <property type="match status" value="1"/>
</dbReference>
<dbReference type="Gene3D" id="1.10.287.1080">
    <property type="entry name" value="MazG-like"/>
    <property type="match status" value="1"/>
</dbReference>
<reference evidence="1 2" key="1">
    <citation type="submission" date="2017-07" db="EMBL/GenBank/DDBJ databases">
        <title>Isolation and whole genome analysis of endospore-forming bacteria from heroin.</title>
        <authorList>
            <person name="Kalinowski J."/>
            <person name="Ahrens B."/>
            <person name="Al-Dilaimi A."/>
            <person name="Winkler A."/>
            <person name="Wibberg D."/>
            <person name="Schleenbecker U."/>
            <person name="Ruckert C."/>
            <person name="Wolfel R."/>
            <person name="Grass G."/>
        </authorList>
    </citation>
    <scope>NUCLEOTIDE SEQUENCE [LARGE SCALE GENOMIC DNA]</scope>
    <source>
        <strain evidence="1 2">7509</strain>
    </source>
</reference>
<organism evidence="1 2">
    <name type="scientific">Terribacillus saccharophilus</name>
    <dbReference type="NCBI Taxonomy" id="361277"/>
    <lineage>
        <taxon>Bacteria</taxon>
        <taxon>Bacillati</taxon>
        <taxon>Bacillota</taxon>
        <taxon>Bacilli</taxon>
        <taxon>Bacillales</taxon>
        <taxon>Bacillaceae</taxon>
        <taxon>Terribacillus</taxon>
    </lineage>
</organism>
<proteinExistence type="predicted"/>
<name>A0A268HEW3_9BACI</name>
<dbReference type="InterPro" id="IPR038735">
    <property type="entry name" value="MSMEG_1276-like_NTP-PPase_dom"/>
</dbReference>
<dbReference type="Pfam" id="PF01503">
    <property type="entry name" value="PRA-PH"/>
    <property type="match status" value="1"/>
</dbReference>
<dbReference type="InterPro" id="IPR021130">
    <property type="entry name" value="PRib-ATP_PPHydrolase-like"/>
</dbReference>
<dbReference type="EMBL" id="NPBH01000018">
    <property type="protein sequence ID" value="PAE08398.1"/>
    <property type="molecule type" value="Genomic_DNA"/>
</dbReference>
<dbReference type="RefSeq" id="WP_095269159.1">
    <property type="nucleotide sequence ID" value="NZ_NPBH01000018.1"/>
</dbReference>
<comment type="caution">
    <text evidence="1">The sequence shown here is derived from an EMBL/GenBank/DDBJ whole genome shotgun (WGS) entry which is preliminary data.</text>
</comment>
<gene>
    <name evidence="1" type="ORF">CHI12_06275</name>
</gene>
<sequence length="107" mass="12379">MPTYNKLVRDHIPAIIQQAGKVPKTKVLDKDRYVEELRLKLLEEANEILKAEEHNEVVEEAADLLEVLHALLDAKDISLEDIEYARQQKKEARGGFEERIFLIEVSK</sequence>